<dbReference type="RefSeq" id="WP_176071714.1">
    <property type="nucleotide sequence ID" value="NZ_JABWMJ010000018.1"/>
</dbReference>
<dbReference type="EMBL" id="JABWMJ010000018">
    <property type="protein sequence ID" value="NUZ08854.1"/>
    <property type="molecule type" value="Genomic_DNA"/>
</dbReference>
<keyword evidence="3" id="KW-1185">Reference proteome</keyword>
<evidence type="ECO:0000313" key="2">
    <source>
        <dbReference type="EMBL" id="NUZ08854.1"/>
    </source>
</evidence>
<evidence type="ECO:0000256" key="1">
    <source>
        <dbReference type="SAM" id="MobiDB-lite"/>
    </source>
</evidence>
<dbReference type="AlphaFoldDB" id="A0A7Y6TZ29"/>
<evidence type="ECO:0000313" key="3">
    <source>
        <dbReference type="Proteomes" id="UP000529637"/>
    </source>
</evidence>
<gene>
    <name evidence="2" type="ORF">HQN59_24215</name>
</gene>
<proteinExistence type="predicted"/>
<reference evidence="2 3" key="1">
    <citation type="submission" date="2020-06" db="EMBL/GenBank/DDBJ databases">
        <title>Schlegella sp. ID0723 isolated from air conditioner.</title>
        <authorList>
            <person name="Kim D.Y."/>
            <person name="Kim D.-U."/>
        </authorList>
    </citation>
    <scope>NUCLEOTIDE SEQUENCE [LARGE SCALE GENOMIC DNA]</scope>
    <source>
        <strain evidence="2 3">ID0723</strain>
    </source>
</reference>
<protein>
    <submittedName>
        <fullName evidence="2">Uncharacterized protein</fullName>
    </submittedName>
</protein>
<name>A0A7Y6TZ29_9BURK</name>
<sequence length="125" mass="13490">MALPAPAAEVTPPLSAKSACSETSRLNDRREFACIVEPAGGARLLRFEARFTGGHDDTSASIEPVLDEQPLQCNAGSKTRLFGEDGDVSLHCDFSAPPPGSQPAVFKVLVKWNHAEYADFDFGRR</sequence>
<dbReference type="Proteomes" id="UP000529637">
    <property type="component" value="Unassembled WGS sequence"/>
</dbReference>
<feature type="region of interest" description="Disordered" evidence="1">
    <location>
        <begin position="1"/>
        <end position="20"/>
    </location>
</feature>
<organism evidence="2 3">
    <name type="scientific">Piscinibacter koreensis</name>
    <dbReference type="NCBI Taxonomy" id="2742824"/>
    <lineage>
        <taxon>Bacteria</taxon>
        <taxon>Pseudomonadati</taxon>
        <taxon>Pseudomonadota</taxon>
        <taxon>Betaproteobacteria</taxon>
        <taxon>Burkholderiales</taxon>
        <taxon>Sphaerotilaceae</taxon>
        <taxon>Piscinibacter</taxon>
    </lineage>
</organism>
<comment type="caution">
    <text evidence="2">The sequence shown here is derived from an EMBL/GenBank/DDBJ whole genome shotgun (WGS) entry which is preliminary data.</text>
</comment>
<accession>A0A7Y6TZ29</accession>